<comment type="subcellular location">
    <subcellularLocation>
        <location evidence="1">Membrane</location>
    </subcellularLocation>
    <subcellularLocation>
        <location evidence="9">Mitochondrion membrane</location>
        <topology evidence="9">Multi-pass membrane protein</topology>
    </subcellularLocation>
</comment>
<dbReference type="Gene3D" id="1.20.58.1610">
    <property type="entry name" value="NADH:ubiquinone/plastoquinone oxidoreductase, chain 3"/>
    <property type="match status" value="1"/>
</dbReference>
<keyword evidence="9" id="KW-1278">Translocase</keyword>
<keyword evidence="9" id="KW-0830">Ubiquinone</keyword>
<evidence type="ECO:0000256" key="3">
    <source>
        <dbReference type="ARBA" id="ARBA00021007"/>
    </source>
</evidence>
<dbReference type="InterPro" id="IPR038430">
    <property type="entry name" value="NDAH_ubi_oxred_su3_sf"/>
</dbReference>
<dbReference type="GO" id="GO:0008137">
    <property type="term" value="F:NADH dehydrogenase (ubiquinone) activity"/>
    <property type="evidence" value="ECO:0007669"/>
    <property type="project" value="UniProtKB-UniRule"/>
</dbReference>
<comment type="catalytic activity">
    <reaction evidence="8 9">
        <text>a ubiquinone + NADH + 5 H(+)(in) = a ubiquinol + NAD(+) + 4 H(+)(out)</text>
        <dbReference type="Rhea" id="RHEA:29091"/>
        <dbReference type="Rhea" id="RHEA-COMP:9565"/>
        <dbReference type="Rhea" id="RHEA-COMP:9566"/>
        <dbReference type="ChEBI" id="CHEBI:15378"/>
        <dbReference type="ChEBI" id="CHEBI:16389"/>
        <dbReference type="ChEBI" id="CHEBI:17976"/>
        <dbReference type="ChEBI" id="CHEBI:57540"/>
        <dbReference type="ChEBI" id="CHEBI:57945"/>
        <dbReference type="EC" id="7.1.1.2"/>
    </reaction>
</comment>
<keyword evidence="7 9" id="KW-0472">Membrane</keyword>
<dbReference type="EMBL" id="MW619691">
    <property type="protein sequence ID" value="UPL65874.1"/>
    <property type="molecule type" value="Genomic_DNA"/>
</dbReference>
<protein>
    <recommendedName>
        <fullName evidence="3 9">NADH-ubiquinone oxidoreductase chain 3</fullName>
        <ecNumber evidence="9">7.1.1.2</ecNumber>
    </recommendedName>
</protein>
<sequence length="117" mass="13591">MFNIMIMSMITIIMTVGLMAICFIVSKKSNLDREKSTPFECGFDPQSSARIPFSMQFFLIAILFLIFDIEIVILLPMIIVLKMNFTLKWMITSVLFILILIGGLFHEWNNGILNWKY</sequence>
<keyword evidence="6 9" id="KW-1133">Transmembrane helix</keyword>
<dbReference type="GO" id="GO:0031966">
    <property type="term" value="C:mitochondrial membrane"/>
    <property type="evidence" value="ECO:0007669"/>
    <property type="project" value="UniProtKB-SubCell"/>
</dbReference>
<feature type="transmembrane region" description="Helical" evidence="9">
    <location>
        <begin position="57"/>
        <end position="81"/>
    </location>
</feature>
<dbReference type="InterPro" id="IPR000440">
    <property type="entry name" value="NADH_UbQ/plastoQ_OxRdtase_su3"/>
</dbReference>
<organism evidence="10">
    <name type="scientific">Thaumastocoris safordi</name>
    <dbReference type="NCBI Taxonomy" id="1589682"/>
    <lineage>
        <taxon>Eukaryota</taxon>
        <taxon>Metazoa</taxon>
        <taxon>Ecdysozoa</taxon>
        <taxon>Arthropoda</taxon>
        <taxon>Hexapoda</taxon>
        <taxon>Insecta</taxon>
        <taxon>Pterygota</taxon>
        <taxon>Neoptera</taxon>
        <taxon>Paraneoptera</taxon>
        <taxon>Hemiptera</taxon>
        <taxon>Heteroptera</taxon>
        <taxon>Panheteroptera</taxon>
        <taxon>Cimicomorpha</taxon>
        <taxon>Thaumastocoridae</taxon>
        <taxon>Thaumastocoris</taxon>
    </lineage>
</organism>
<evidence type="ECO:0000313" key="10">
    <source>
        <dbReference type="EMBL" id="UPL65874.1"/>
    </source>
</evidence>
<evidence type="ECO:0000256" key="4">
    <source>
        <dbReference type="ARBA" id="ARBA00022448"/>
    </source>
</evidence>
<evidence type="ECO:0000256" key="1">
    <source>
        <dbReference type="ARBA" id="ARBA00004370"/>
    </source>
</evidence>
<geneLocation type="mitochondrion" evidence="10"/>
<feature type="transmembrane region" description="Helical" evidence="9">
    <location>
        <begin position="87"/>
        <end position="106"/>
    </location>
</feature>
<feature type="transmembrane region" description="Helical" evidence="9">
    <location>
        <begin position="6"/>
        <end position="25"/>
    </location>
</feature>
<keyword evidence="5 9" id="KW-0812">Transmembrane</keyword>
<accession>A0A8T9ZYN1</accession>
<evidence type="ECO:0000256" key="6">
    <source>
        <dbReference type="ARBA" id="ARBA00022989"/>
    </source>
</evidence>
<dbReference type="Pfam" id="PF00507">
    <property type="entry name" value="Oxidored_q4"/>
    <property type="match status" value="1"/>
</dbReference>
<evidence type="ECO:0000256" key="8">
    <source>
        <dbReference type="ARBA" id="ARBA00049551"/>
    </source>
</evidence>
<dbReference type="GO" id="GO:0030964">
    <property type="term" value="C:NADH dehydrogenase complex"/>
    <property type="evidence" value="ECO:0007669"/>
    <property type="project" value="TreeGrafter"/>
</dbReference>
<dbReference type="PANTHER" id="PTHR11058">
    <property type="entry name" value="NADH-UBIQUINONE OXIDOREDUCTASE CHAIN 3"/>
    <property type="match status" value="1"/>
</dbReference>
<keyword evidence="9" id="KW-0679">Respiratory chain</keyword>
<dbReference type="AlphaFoldDB" id="A0A8T9ZYN1"/>
<evidence type="ECO:0000256" key="7">
    <source>
        <dbReference type="ARBA" id="ARBA00023136"/>
    </source>
</evidence>
<keyword evidence="9" id="KW-0520">NAD</keyword>
<evidence type="ECO:0000256" key="9">
    <source>
        <dbReference type="RuleBase" id="RU003640"/>
    </source>
</evidence>
<comment type="function">
    <text evidence="9">Core subunit of the mitochondrial membrane respiratory chain NADH dehydrogenase (Complex I) which catalyzes electron transfer from NADH through the respiratory chain, using ubiquinone as an electron acceptor. Essential for the catalytic activity of complex I.</text>
</comment>
<reference evidence="10" key="1">
    <citation type="journal article" date="2022" name="Cladistics">
        <title>Diversification of the phytophagous lineages of true bugs (Insecta: Hemiptera: Heteroptera) shortly after that of the flowering plants.</title>
        <authorList>
            <person name="Ye F."/>
            <person name="Kment P."/>
            <person name="Redei D."/>
            <person name="Luo J.Y."/>
            <person name="Wang Y.H."/>
            <person name="Kuechler S.M."/>
            <person name="Zhang W.W."/>
            <person name="Chen P.P."/>
            <person name="Wu H.Y."/>
            <person name="Wu Y.Z."/>
            <person name="Sun X.Y."/>
            <person name="Ding L."/>
            <person name="Wang Y.R."/>
            <person name="Xie Q."/>
        </authorList>
    </citation>
    <scope>NUCLEOTIDE SEQUENCE</scope>
</reference>
<dbReference type="PANTHER" id="PTHR11058:SF9">
    <property type="entry name" value="NADH-UBIQUINONE OXIDOREDUCTASE CHAIN 3"/>
    <property type="match status" value="1"/>
</dbReference>
<evidence type="ECO:0000256" key="5">
    <source>
        <dbReference type="ARBA" id="ARBA00022692"/>
    </source>
</evidence>
<name>A0A8T9ZYN1_9HEMI</name>
<keyword evidence="4 9" id="KW-0813">Transport</keyword>
<keyword evidence="9" id="KW-0249">Electron transport</keyword>
<evidence type="ECO:0000256" key="2">
    <source>
        <dbReference type="ARBA" id="ARBA00008472"/>
    </source>
</evidence>
<comment type="similarity">
    <text evidence="2 9">Belongs to the complex I subunit 3 family.</text>
</comment>
<dbReference type="EC" id="7.1.1.2" evidence="9"/>
<keyword evidence="9 10" id="KW-0496">Mitochondrion</keyword>
<proteinExistence type="inferred from homology"/>